<organism evidence="4">
    <name type="scientific">uncultured Xanthomonas sp</name>
    <dbReference type="NCBI Taxonomy" id="152831"/>
    <lineage>
        <taxon>Bacteria</taxon>
        <taxon>Pseudomonadati</taxon>
        <taxon>Pseudomonadota</taxon>
        <taxon>Gammaproteobacteria</taxon>
        <taxon>Lysobacterales</taxon>
        <taxon>Lysobacteraceae</taxon>
        <taxon>Xanthomonas</taxon>
        <taxon>environmental samples</taxon>
    </lineage>
</organism>
<comment type="similarity">
    <text evidence="1">Belongs to the glycosyl hydrolase 13 family.</text>
</comment>
<name>A0A060BVG7_9XANT</name>
<dbReference type="InterPro" id="IPR006047">
    <property type="entry name" value="GH13_cat_dom"/>
</dbReference>
<dbReference type="InterPro" id="IPR017853">
    <property type="entry name" value="GH"/>
</dbReference>
<dbReference type="EMBL" id="KF119651">
    <property type="protein sequence ID" value="AIA86919.1"/>
    <property type="molecule type" value="Genomic_DNA"/>
</dbReference>
<evidence type="ECO:0000259" key="3">
    <source>
        <dbReference type="Pfam" id="PF00128"/>
    </source>
</evidence>
<dbReference type="GO" id="GO:0009313">
    <property type="term" value="P:oligosaccharide catabolic process"/>
    <property type="evidence" value="ECO:0007669"/>
    <property type="project" value="TreeGrafter"/>
</dbReference>
<dbReference type="GO" id="GO:0004556">
    <property type="term" value="F:alpha-amylase activity"/>
    <property type="evidence" value="ECO:0007669"/>
    <property type="project" value="TreeGrafter"/>
</dbReference>
<dbReference type="PANTHER" id="PTHR10357">
    <property type="entry name" value="ALPHA-AMYLASE FAMILY MEMBER"/>
    <property type="match status" value="1"/>
</dbReference>
<dbReference type="Pfam" id="PF00128">
    <property type="entry name" value="Alpha-amylase"/>
    <property type="match status" value="1"/>
</dbReference>
<dbReference type="AlphaFoldDB" id="A0A060BVG7"/>
<proteinExistence type="inferred from homology"/>
<sequence length="130" mass="14011">MSGIWLMPINPSPSYHGYDVTDYEAVNPQYGSLADFRRLVDAAHQRGIRVIIDMVINHTSDENPWFKAALDPKSPYHGWYTWAGKYTDLESGSAAGTTAWHAAGGQGAAGPHYPGASSAPACPTSTTTTR</sequence>
<feature type="non-terminal residue" evidence="4">
    <location>
        <position position="130"/>
    </location>
</feature>
<accession>A0A060BVG7</accession>
<feature type="region of interest" description="Disordered" evidence="2">
    <location>
        <begin position="103"/>
        <end position="130"/>
    </location>
</feature>
<evidence type="ECO:0000313" key="4">
    <source>
        <dbReference type="EMBL" id="AIA86919.1"/>
    </source>
</evidence>
<evidence type="ECO:0000256" key="2">
    <source>
        <dbReference type="SAM" id="MobiDB-lite"/>
    </source>
</evidence>
<reference evidence="4" key="1">
    <citation type="journal article" date="2013" name="Environ. Microbiol.">
        <title>Seasonally variable intestinal metagenomes of the red palm weevil (Rhynchophorus ferrugineus).</title>
        <authorList>
            <person name="Jia S."/>
            <person name="Zhang X."/>
            <person name="Zhang G."/>
            <person name="Yin A."/>
            <person name="Zhang S."/>
            <person name="Li F."/>
            <person name="Wang L."/>
            <person name="Zhao D."/>
            <person name="Yun Q."/>
            <person name="Tala"/>
            <person name="Wang J."/>
            <person name="Sun G."/>
            <person name="Baabdullah M."/>
            <person name="Yu X."/>
            <person name="Hu S."/>
            <person name="Al-Mssallem I.S."/>
            <person name="Yu J."/>
        </authorList>
    </citation>
    <scope>NUCLEOTIDE SEQUENCE</scope>
</reference>
<feature type="domain" description="Glycosyl hydrolase family 13 catalytic" evidence="3">
    <location>
        <begin position="2"/>
        <end position="85"/>
    </location>
</feature>
<dbReference type="PANTHER" id="PTHR10357:SF179">
    <property type="entry name" value="NEUTRAL AND BASIC AMINO ACID TRANSPORT PROTEIN RBAT"/>
    <property type="match status" value="1"/>
</dbReference>
<dbReference type="Gene3D" id="3.90.400.10">
    <property type="entry name" value="Oligo-1,6-glucosidase, Domain 2"/>
    <property type="match status" value="1"/>
</dbReference>
<evidence type="ECO:0000256" key="1">
    <source>
        <dbReference type="ARBA" id="ARBA00008061"/>
    </source>
</evidence>
<dbReference type="Gene3D" id="3.20.20.80">
    <property type="entry name" value="Glycosidases"/>
    <property type="match status" value="1"/>
</dbReference>
<dbReference type="InterPro" id="IPR045857">
    <property type="entry name" value="O16G_dom_2"/>
</dbReference>
<dbReference type="SUPFAM" id="SSF51445">
    <property type="entry name" value="(Trans)glycosidases"/>
    <property type="match status" value="1"/>
</dbReference>
<protein>
    <submittedName>
        <fullName evidence="4">Alpha-amylase</fullName>
    </submittedName>
</protein>